<keyword evidence="2" id="KW-1185">Reference proteome</keyword>
<name>A0ACB6ZTU4_THEGA</name>
<sequence length="396" mass="43874">MAHLNSILAFESRFGPQSNLIDITAFVQSANNQTPFQVGEVDHGIIQECSVDDLKYSLEDVLNNPRLAAHVLKNHELTVNAIHESADTSGKRKRRRMNLPEPILEHPEVTALQRKLDAVKLKSWPYLLGSAAFLRGPRFTDLNPFTEPKLSLSSSAAAVSSNREAVLTVTVFHRLPYRLTAAARSSQHAALSSQSLGDLVNCIPCVSNEMPEETYKGDEFAGYDLNTTHENPGAVVLIEGVLYGDGQGEQDYANKVLKQLEELPIDQLDPLAKSPTSLNSTPLSSLSLKLNKPYWFLHRGNCEHFLVFDQIRMLHQTDPKEGYPLTLQITPPQLDLCRGCSRVPAVWSIVGDMRLGESPCPLCHPCWTMMGIPKDEQAMQGILAVPLPKHVAGWRS</sequence>
<organism evidence="1 2">
    <name type="scientific">Thelephora ganbajun</name>
    <name type="common">Ganba fungus</name>
    <dbReference type="NCBI Taxonomy" id="370292"/>
    <lineage>
        <taxon>Eukaryota</taxon>
        <taxon>Fungi</taxon>
        <taxon>Dikarya</taxon>
        <taxon>Basidiomycota</taxon>
        <taxon>Agaricomycotina</taxon>
        <taxon>Agaricomycetes</taxon>
        <taxon>Thelephorales</taxon>
        <taxon>Thelephoraceae</taxon>
        <taxon>Thelephora</taxon>
    </lineage>
</organism>
<evidence type="ECO:0000313" key="2">
    <source>
        <dbReference type="Proteomes" id="UP000886501"/>
    </source>
</evidence>
<proteinExistence type="predicted"/>
<dbReference type="EMBL" id="MU117966">
    <property type="protein sequence ID" value="KAF9652957.1"/>
    <property type="molecule type" value="Genomic_DNA"/>
</dbReference>
<comment type="caution">
    <text evidence="1">The sequence shown here is derived from an EMBL/GenBank/DDBJ whole genome shotgun (WGS) entry which is preliminary data.</text>
</comment>
<dbReference type="Proteomes" id="UP000886501">
    <property type="component" value="Unassembled WGS sequence"/>
</dbReference>
<evidence type="ECO:0000313" key="1">
    <source>
        <dbReference type="EMBL" id="KAF9652957.1"/>
    </source>
</evidence>
<accession>A0ACB6ZTU4</accession>
<reference evidence="1" key="1">
    <citation type="submission" date="2019-10" db="EMBL/GenBank/DDBJ databases">
        <authorList>
            <consortium name="DOE Joint Genome Institute"/>
            <person name="Kuo A."/>
            <person name="Miyauchi S."/>
            <person name="Kiss E."/>
            <person name="Drula E."/>
            <person name="Kohler A."/>
            <person name="Sanchez-Garcia M."/>
            <person name="Andreopoulos B."/>
            <person name="Barry K.W."/>
            <person name="Bonito G."/>
            <person name="Buee M."/>
            <person name="Carver A."/>
            <person name="Chen C."/>
            <person name="Cichocki N."/>
            <person name="Clum A."/>
            <person name="Culley D."/>
            <person name="Crous P.W."/>
            <person name="Fauchery L."/>
            <person name="Girlanda M."/>
            <person name="Hayes R."/>
            <person name="Keri Z."/>
            <person name="Labutti K."/>
            <person name="Lipzen A."/>
            <person name="Lombard V."/>
            <person name="Magnuson J."/>
            <person name="Maillard F."/>
            <person name="Morin E."/>
            <person name="Murat C."/>
            <person name="Nolan M."/>
            <person name="Ohm R."/>
            <person name="Pangilinan J."/>
            <person name="Pereira M."/>
            <person name="Perotto S."/>
            <person name="Peter M."/>
            <person name="Riley R."/>
            <person name="Sitrit Y."/>
            <person name="Stielow B."/>
            <person name="Szollosi G."/>
            <person name="Zifcakova L."/>
            <person name="Stursova M."/>
            <person name="Spatafora J.W."/>
            <person name="Tedersoo L."/>
            <person name="Vaario L.-M."/>
            <person name="Yamada A."/>
            <person name="Yan M."/>
            <person name="Wang P."/>
            <person name="Xu J."/>
            <person name="Bruns T."/>
            <person name="Baldrian P."/>
            <person name="Vilgalys R."/>
            <person name="Henrissat B."/>
            <person name="Grigoriev I.V."/>
            <person name="Hibbett D."/>
            <person name="Nagy L.G."/>
            <person name="Martin F.M."/>
        </authorList>
    </citation>
    <scope>NUCLEOTIDE SEQUENCE</scope>
    <source>
        <strain evidence="1">P2</strain>
    </source>
</reference>
<protein>
    <submittedName>
        <fullName evidence="1">Uncharacterized protein</fullName>
    </submittedName>
</protein>
<reference evidence="1" key="2">
    <citation type="journal article" date="2020" name="Nat. Commun.">
        <title>Large-scale genome sequencing of mycorrhizal fungi provides insights into the early evolution of symbiotic traits.</title>
        <authorList>
            <person name="Miyauchi S."/>
            <person name="Kiss E."/>
            <person name="Kuo A."/>
            <person name="Drula E."/>
            <person name="Kohler A."/>
            <person name="Sanchez-Garcia M."/>
            <person name="Morin E."/>
            <person name="Andreopoulos B."/>
            <person name="Barry K.W."/>
            <person name="Bonito G."/>
            <person name="Buee M."/>
            <person name="Carver A."/>
            <person name="Chen C."/>
            <person name="Cichocki N."/>
            <person name="Clum A."/>
            <person name="Culley D."/>
            <person name="Crous P.W."/>
            <person name="Fauchery L."/>
            <person name="Girlanda M."/>
            <person name="Hayes R.D."/>
            <person name="Keri Z."/>
            <person name="LaButti K."/>
            <person name="Lipzen A."/>
            <person name="Lombard V."/>
            <person name="Magnuson J."/>
            <person name="Maillard F."/>
            <person name="Murat C."/>
            <person name="Nolan M."/>
            <person name="Ohm R.A."/>
            <person name="Pangilinan J."/>
            <person name="Pereira M.F."/>
            <person name="Perotto S."/>
            <person name="Peter M."/>
            <person name="Pfister S."/>
            <person name="Riley R."/>
            <person name="Sitrit Y."/>
            <person name="Stielow J.B."/>
            <person name="Szollosi G."/>
            <person name="Zifcakova L."/>
            <person name="Stursova M."/>
            <person name="Spatafora J.W."/>
            <person name="Tedersoo L."/>
            <person name="Vaario L.M."/>
            <person name="Yamada A."/>
            <person name="Yan M."/>
            <person name="Wang P."/>
            <person name="Xu J."/>
            <person name="Bruns T."/>
            <person name="Baldrian P."/>
            <person name="Vilgalys R."/>
            <person name="Dunand C."/>
            <person name="Henrissat B."/>
            <person name="Grigoriev I.V."/>
            <person name="Hibbett D."/>
            <person name="Nagy L.G."/>
            <person name="Martin F.M."/>
        </authorList>
    </citation>
    <scope>NUCLEOTIDE SEQUENCE</scope>
    <source>
        <strain evidence="1">P2</strain>
    </source>
</reference>
<gene>
    <name evidence="1" type="ORF">BDM02DRAFT_3126077</name>
</gene>